<dbReference type="EMBL" id="KN838567">
    <property type="protein sequence ID" value="KIK04707.1"/>
    <property type="molecule type" value="Genomic_DNA"/>
</dbReference>
<dbReference type="AlphaFoldDB" id="A0A0C9Y3N8"/>
<evidence type="ECO:0000313" key="3">
    <source>
        <dbReference type="Proteomes" id="UP000054477"/>
    </source>
</evidence>
<protein>
    <submittedName>
        <fullName evidence="2">Uncharacterized protein</fullName>
    </submittedName>
</protein>
<reference evidence="3" key="2">
    <citation type="submission" date="2015-01" db="EMBL/GenBank/DDBJ databases">
        <title>Evolutionary Origins and Diversification of the Mycorrhizal Mutualists.</title>
        <authorList>
            <consortium name="DOE Joint Genome Institute"/>
            <consortium name="Mycorrhizal Genomics Consortium"/>
            <person name="Kohler A."/>
            <person name="Kuo A."/>
            <person name="Nagy L.G."/>
            <person name="Floudas D."/>
            <person name="Copeland A."/>
            <person name="Barry K.W."/>
            <person name="Cichocki N."/>
            <person name="Veneault-Fourrey C."/>
            <person name="LaButti K."/>
            <person name="Lindquist E.A."/>
            <person name="Lipzen A."/>
            <person name="Lundell T."/>
            <person name="Morin E."/>
            <person name="Murat C."/>
            <person name="Riley R."/>
            <person name="Ohm R."/>
            <person name="Sun H."/>
            <person name="Tunlid A."/>
            <person name="Henrissat B."/>
            <person name="Grigoriev I.V."/>
            <person name="Hibbett D.S."/>
            <person name="Martin F."/>
        </authorList>
    </citation>
    <scope>NUCLEOTIDE SEQUENCE [LARGE SCALE GENOMIC DNA]</scope>
    <source>
        <strain evidence="3">LaAM-08-1</strain>
    </source>
</reference>
<sequence>MSLSRTRPFVGLQPRIFASLPPTSARSALVARRLLSSSTCSRSQHTSPDRESGLTSGIASRVHHAEELPREFDKHGNEINPYADGPSALDKAVHLFFFTEIIRGTRQALHIIAIAEFMHFI</sequence>
<feature type="compositionally biased region" description="Low complexity" evidence="1">
    <location>
        <begin position="36"/>
        <end position="46"/>
    </location>
</feature>
<dbReference type="STRING" id="1095629.A0A0C9Y3N8"/>
<reference evidence="2 3" key="1">
    <citation type="submission" date="2014-04" db="EMBL/GenBank/DDBJ databases">
        <authorList>
            <consortium name="DOE Joint Genome Institute"/>
            <person name="Kuo A."/>
            <person name="Kohler A."/>
            <person name="Nagy L.G."/>
            <person name="Floudas D."/>
            <person name="Copeland A."/>
            <person name="Barry K.W."/>
            <person name="Cichocki N."/>
            <person name="Veneault-Fourrey C."/>
            <person name="LaButti K."/>
            <person name="Lindquist E.A."/>
            <person name="Lipzen A."/>
            <person name="Lundell T."/>
            <person name="Morin E."/>
            <person name="Murat C."/>
            <person name="Sun H."/>
            <person name="Tunlid A."/>
            <person name="Henrissat B."/>
            <person name="Grigoriev I.V."/>
            <person name="Hibbett D.S."/>
            <person name="Martin F."/>
            <person name="Nordberg H.P."/>
            <person name="Cantor M.N."/>
            <person name="Hua S.X."/>
        </authorList>
    </citation>
    <scope>NUCLEOTIDE SEQUENCE [LARGE SCALE GENOMIC DNA]</scope>
    <source>
        <strain evidence="2 3">LaAM-08-1</strain>
    </source>
</reference>
<evidence type="ECO:0000313" key="2">
    <source>
        <dbReference type="EMBL" id="KIK04707.1"/>
    </source>
</evidence>
<gene>
    <name evidence="2" type="ORF">K443DRAFT_406109</name>
</gene>
<dbReference type="HOGENOM" id="CLU_2197747_0_0_1"/>
<feature type="region of interest" description="Disordered" evidence="1">
    <location>
        <begin position="36"/>
        <end position="60"/>
    </location>
</feature>
<dbReference type="Proteomes" id="UP000054477">
    <property type="component" value="Unassembled WGS sequence"/>
</dbReference>
<evidence type="ECO:0000256" key="1">
    <source>
        <dbReference type="SAM" id="MobiDB-lite"/>
    </source>
</evidence>
<accession>A0A0C9Y3N8</accession>
<dbReference type="OrthoDB" id="2675148at2759"/>
<name>A0A0C9Y3N8_9AGAR</name>
<proteinExistence type="predicted"/>
<organism evidence="2 3">
    <name type="scientific">Laccaria amethystina LaAM-08-1</name>
    <dbReference type="NCBI Taxonomy" id="1095629"/>
    <lineage>
        <taxon>Eukaryota</taxon>
        <taxon>Fungi</taxon>
        <taxon>Dikarya</taxon>
        <taxon>Basidiomycota</taxon>
        <taxon>Agaricomycotina</taxon>
        <taxon>Agaricomycetes</taxon>
        <taxon>Agaricomycetidae</taxon>
        <taxon>Agaricales</taxon>
        <taxon>Agaricineae</taxon>
        <taxon>Hydnangiaceae</taxon>
        <taxon>Laccaria</taxon>
    </lineage>
</organism>
<keyword evidence="3" id="KW-1185">Reference proteome</keyword>